<keyword evidence="3" id="KW-1185">Reference proteome</keyword>
<dbReference type="AlphaFoldDB" id="A0AA97A842"/>
<feature type="domain" description="Nmd3 N-terminal" evidence="1">
    <location>
        <begin position="21"/>
        <end position="253"/>
    </location>
</feature>
<evidence type="ECO:0000259" key="1">
    <source>
        <dbReference type="Pfam" id="PF04981"/>
    </source>
</evidence>
<protein>
    <recommendedName>
        <fullName evidence="1">Nmd3 N-terminal domain-containing protein</fullName>
    </recommendedName>
</protein>
<evidence type="ECO:0000313" key="2">
    <source>
        <dbReference type="EMBL" id="WNY28643.1"/>
    </source>
</evidence>
<reference evidence="2 3" key="1">
    <citation type="submission" date="2023-07" db="EMBL/GenBank/DDBJ databases">
        <title>Closed genome sequence of Methanimicrococcus sp. Es2.</title>
        <authorList>
            <person name="Protasov E."/>
            <person name="Platt K."/>
            <person name="Reeh H."/>
            <person name="Poehlein A."/>
            <person name="Daniel R."/>
            <person name="Brune A."/>
        </authorList>
    </citation>
    <scope>NUCLEOTIDE SEQUENCE [LARGE SCALE GENOMIC DNA]</scope>
    <source>
        <strain evidence="2 3">Es2</strain>
    </source>
</reference>
<evidence type="ECO:0000313" key="3">
    <source>
        <dbReference type="Proteomes" id="UP001302662"/>
    </source>
</evidence>
<accession>A0AA97A842</accession>
<dbReference type="KEGG" id="mees:MmiEs2_08430"/>
<dbReference type="PANTHER" id="PTHR12746">
    <property type="entry name" value="NONSENSE-MEDIATED MRNA DECAY PROTEIN 3"/>
    <property type="match status" value="1"/>
</dbReference>
<sequence>MTQKSNQPETKTASAAAMIVCPECGKETDKTVKNVCPDCFGKRLNLFDLPEVLHARICQRCGAHYYKSKWEDMGTPEEVAMLTAESHLAIPDGIENITVGMHPYARSPYIFDVLVDVEGEVDGVKYYKDAKTEVRIKREACEMCSRRAGGYFEGIIQIRANNRIPTKEEVTECLKLVEESMTAQLKKGDKLAFVTDTMTFKDGADVYIGSSKAGKHVCKHIIEVMGGTVAESYTLAGMKDGKDIYRTTFAMKLPEFKKGDVVYFEDKVIEIKNCGKRVTGINLMNSSNFFIDGEHFKGAKLLGNTADAKETVLVSVEEHGIQILDPETFETVTIQKPMSFNALPGSEIKVFKTEYGIFAL</sequence>
<dbReference type="GO" id="GO:0043023">
    <property type="term" value="F:ribosomal large subunit binding"/>
    <property type="evidence" value="ECO:0007669"/>
    <property type="project" value="InterPro"/>
</dbReference>
<dbReference type="GO" id="GO:0005737">
    <property type="term" value="C:cytoplasm"/>
    <property type="evidence" value="ECO:0007669"/>
    <property type="project" value="TreeGrafter"/>
</dbReference>
<dbReference type="EMBL" id="CP131062">
    <property type="protein sequence ID" value="WNY28643.1"/>
    <property type="molecule type" value="Genomic_DNA"/>
</dbReference>
<dbReference type="InterPro" id="IPR039768">
    <property type="entry name" value="Nmd3"/>
</dbReference>
<dbReference type="Proteomes" id="UP001302662">
    <property type="component" value="Chromosome"/>
</dbReference>
<name>A0AA97A842_9EURY</name>
<dbReference type="Pfam" id="PF04981">
    <property type="entry name" value="NMD3"/>
    <property type="match status" value="1"/>
</dbReference>
<dbReference type="InterPro" id="IPR007064">
    <property type="entry name" value="Nmd3_N"/>
</dbReference>
<proteinExistence type="predicted"/>
<dbReference type="PANTHER" id="PTHR12746:SF2">
    <property type="entry name" value="60S RIBOSOMAL EXPORT PROTEIN NMD3"/>
    <property type="match status" value="1"/>
</dbReference>
<organism evidence="2 3">
    <name type="scientific">Methanimicrococcus stummii</name>
    <dbReference type="NCBI Taxonomy" id="3028294"/>
    <lineage>
        <taxon>Archaea</taxon>
        <taxon>Methanobacteriati</taxon>
        <taxon>Methanobacteriota</taxon>
        <taxon>Stenosarchaea group</taxon>
        <taxon>Methanomicrobia</taxon>
        <taxon>Methanosarcinales</taxon>
        <taxon>Methanosarcinaceae</taxon>
        <taxon>Methanimicrococcus</taxon>
    </lineage>
</organism>
<gene>
    <name evidence="2" type="ORF">MmiEs2_08430</name>
</gene>